<dbReference type="AlphaFoldDB" id="A0A382D293"/>
<gene>
    <name evidence="2" type="ORF">METZ01_LOCUS184557</name>
</gene>
<organism evidence="2">
    <name type="scientific">marine metagenome</name>
    <dbReference type="NCBI Taxonomy" id="408172"/>
    <lineage>
        <taxon>unclassified sequences</taxon>
        <taxon>metagenomes</taxon>
        <taxon>ecological metagenomes</taxon>
    </lineage>
</organism>
<dbReference type="InterPro" id="IPR050659">
    <property type="entry name" value="Peptidase_M24B"/>
</dbReference>
<feature type="non-terminal residue" evidence="2">
    <location>
        <position position="194"/>
    </location>
</feature>
<dbReference type="InterPro" id="IPR029149">
    <property type="entry name" value="Creatin/AminoP/Spt16_N"/>
</dbReference>
<name>A0A382D293_9ZZZZ</name>
<dbReference type="PANTHER" id="PTHR46112:SF3">
    <property type="entry name" value="AMINOPEPTIDASE YPDF"/>
    <property type="match status" value="1"/>
</dbReference>
<dbReference type="Pfam" id="PF01321">
    <property type="entry name" value="Creatinase_N"/>
    <property type="match status" value="1"/>
</dbReference>
<feature type="domain" description="Creatinase N-terminal" evidence="1">
    <location>
        <begin position="10"/>
        <end position="149"/>
    </location>
</feature>
<reference evidence="2" key="1">
    <citation type="submission" date="2018-05" db="EMBL/GenBank/DDBJ databases">
        <authorList>
            <person name="Lanie J.A."/>
            <person name="Ng W.-L."/>
            <person name="Kazmierczak K.M."/>
            <person name="Andrzejewski T.M."/>
            <person name="Davidsen T.M."/>
            <person name="Wayne K.J."/>
            <person name="Tettelin H."/>
            <person name="Glass J.I."/>
            <person name="Rusch D."/>
            <person name="Podicherti R."/>
            <person name="Tsui H.-C.T."/>
            <person name="Winkler M.E."/>
        </authorList>
    </citation>
    <scope>NUCLEOTIDE SEQUENCE</scope>
</reference>
<dbReference type="PANTHER" id="PTHR46112">
    <property type="entry name" value="AMINOPEPTIDASE"/>
    <property type="match status" value="1"/>
</dbReference>
<accession>A0A382D293</accession>
<proteinExistence type="predicted"/>
<sequence>VLTKEGCQTRQTRLRDELSSAGIDAIALVHPLEIYYFTGVLLPESFPAPPAVFWFEADGNSWLAAHTDEGDPLVDESVTYEWSIGGTVNSYLRTQLGELVVDRLQAKNTKARRVGYQREFMGKLLADHIEKGLGGAPEWVDVDEMLNQMQEVKDDDELALMRKAVQIDLAAYDAAQQAISPGVNELEVLGAAQQ</sequence>
<evidence type="ECO:0000259" key="1">
    <source>
        <dbReference type="Pfam" id="PF01321"/>
    </source>
</evidence>
<dbReference type="Gene3D" id="3.90.230.10">
    <property type="entry name" value="Creatinase/methionine aminopeptidase superfamily"/>
    <property type="match status" value="1"/>
</dbReference>
<feature type="non-terminal residue" evidence="2">
    <location>
        <position position="1"/>
    </location>
</feature>
<dbReference type="InterPro" id="IPR000587">
    <property type="entry name" value="Creatinase_N"/>
</dbReference>
<evidence type="ECO:0000313" key="2">
    <source>
        <dbReference type="EMBL" id="SVB31703.1"/>
    </source>
</evidence>
<dbReference type="EMBL" id="UINC01036954">
    <property type="protein sequence ID" value="SVB31703.1"/>
    <property type="molecule type" value="Genomic_DNA"/>
</dbReference>
<protein>
    <recommendedName>
        <fullName evidence="1">Creatinase N-terminal domain-containing protein</fullName>
    </recommendedName>
</protein>
<dbReference type="InterPro" id="IPR036005">
    <property type="entry name" value="Creatinase/aminopeptidase-like"/>
</dbReference>
<dbReference type="Gene3D" id="3.40.350.10">
    <property type="entry name" value="Creatinase/prolidase N-terminal domain"/>
    <property type="match status" value="1"/>
</dbReference>
<dbReference type="SUPFAM" id="SSF53092">
    <property type="entry name" value="Creatinase/prolidase N-terminal domain"/>
    <property type="match status" value="1"/>
</dbReference>
<dbReference type="SUPFAM" id="SSF55920">
    <property type="entry name" value="Creatinase/aminopeptidase"/>
    <property type="match status" value="1"/>
</dbReference>